<dbReference type="AlphaFoldDB" id="A0A7J6HCQ1"/>
<accession>A0A7J6HCQ1</accession>
<reference evidence="1 2" key="1">
    <citation type="journal article" date="2020" name="bioRxiv">
        <title>Sequence and annotation of 42 cannabis genomes reveals extensive copy number variation in cannabinoid synthesis and pathogen resistance genes.</title>
        <authorList>
            <person name="Mckernan K.J."/>
            <person name="Helbert Y."/>
            <person name="Kane L.T."/>
            <person name="Ebling H."/>
            <person name="Zhang L."/>
            <person name="Liu B."/>
            <person name="Eaton Z."/>
            <person name="Mclaughlin S."/>
            <person name="Kingan S."/>
            <person name="Baybayan P."/>
            <person name="Concepcion G."/>
            <person name="Jordan M."/>
            <person name="Riva A."/>
            <person name="Barbazuk W."/>
            <person name="Harkins T."/>
        </authorList>
    </citation>
    <scope>NUCLEOTIDE SEQUENCE [LARGE SCALE GENOMIC DNA]</scope>
    <source>
        <strain evidence="2">cv. Jamaican Lion 4</strain>
        <tissue evidence="1">Leaf</tissue>
    </source>
</reference>
<gene>
    <name evidence="1" type="ORF">F8388_012635</name>
</gene>
<evidence type="ECO:0000313" key="1">
    <source>
        <dbReference type="EMBL" id="KAF4393126.1"/>
    </source>
</evidence>
<comment type="caution">
    <text evidence="1">The sequence shown here is derived from an EMBL/GenBank/DDBJ whole genome shotgun (WGS) entry which is preliminary data.</text>
</comment>
<organism evidence="1 2">
    <name type="scientific">Cannabis sativa</name>
    <name type="common">Hemp</name>
    <name type="synonym">Marijuana</name>
    <dbReference type="NCBI Taxonomy" id="3483"/>
    <lineage>
        <taxon>Eukaryota</taxon>
        <taxon>Viridiplantae</taxon>
        <taxon>Streptophyta</taxon>
        <taxon>Embryophyta</taxon>
        <taxon>Tracheophyta</taxon>
        <taxon>Spermatophyta</taxon>
        <taxon>Magnoliopsida</taxon>
        <taxon>eudicotyledons</taxon>
        <taxon>Gunneridae</taxon>
        <taxon>Pentapetalae</taxon>
        <taxon>rosids</taxon>
        <taxon>fabids</taxon>
        <taxon>Rosales</taxon>
        <taxon>Cannabaceae</taxon>
        <taxon>Cannabis</taxon>
    </lineage>
</organism>
<protein>
    <submittedName>
        <fullName evidence="1">Uncharacterized protein</fullName>
    </submittedName>
</protein>
<dbReference type="Proteomes" id="UP000525078">
    <property type="component" value="Unassembled WGS sequence"/>
</dbReference>
<proteinExistence type="predicted"/>
<dbReference type="EMBL" id="JAATIP010000015">
    <property type="protein sequence ID" value="KAF4393126.1"/>
    <property type="molecule type" value="Genomic_DNA"/>
</dbReference>
<sequence length="97" mass="11233">MFYTNPSRPIISFSHLLLYVRYLGGGAAESKTQWCSCSAGDEAAQWSICGAFPARQRRLTEFERLDSILSLWFFKGFPFSCSSQRWELSKYEKFPKD</sequence>
<name>A0A7J6HCQ1_CANSA</name>
<evidence type="ECO:0000313" key="2">
    <source>
        <dbReference type="Proteomes" id="UP000525078"/>
    </source>
</evidence>